<feature type="compositionally biased region" description="Basic and acidic residues" evidence="1">
    <location>
        <begin position="109"/>
        <end position="121"/>
    </location>
</feature>
<dbReference type="EMBL" id="VUJU01000317">
    <property type="protein sequence ID" value="KAF0771261.1"/>
    <property type="molecule type" value="Genomic_DNA"/>
</dbReference>
<gene>
    <name evidence="2" type="ORF">FWK35_00002095</name>
</gene>
<evidence type="ECO:0000256" key="1">
    <source>
        <dbReference type="SAM" id="MobiDB-lite"/>
    </source>
</evidence>
<comment type="caution">
    <text evidence="2">The sequence shown here is derived from an EMBL/GenBank/DDBJ whole genome shotgun (WGS) entry which is preliminary data.</text>
</comment>
<name>A0A6G0ZK55_APHCR</name>
<keyword evidence="3" id="KW-1185">Reference proteome</keyword>
<evidence type="ECO:0000313" key="2">
    <source>
        <dbReference type="EMBL" id="KAF0771261.1"/>
    </source>
</evidence>
<feature type="compositionally biased region" description="Polar residues" evidence="1">
    <location>
        <begin position="174"/>
        <end position="183"/>
    </location>
</feature>
<feature type="compositionally biased region" description="Basic and acidic residues" evidence="1">
    <location>
        <begin position="129"/>
        <end position="162"/>
    </location>
</feature>
<organism evidence="2 3">
    <name type="scientific">Aphis craccivora</name>
    <name type="common">Cowpea aphid</name>
    <dbReference type="NCBI Taxonomy" id="307492"/>
    <lineage>
        <taxon>Eukaryota</taxon>
        <taxon>Metazoa</taxon>
        <taxon>Ecdysozoa</taxon>
        <taxon>Arthropoda</taxon>
        <taxon>Hexapoda</taxon>
        <taxon>Insecta</taxon>
        <taxon>Pterygota</taxon>
        <taxon>Neoptera</taxon>
        <taxon>Paraneoptera</taxon>
        <taxon>Hemiptera</taxon>
        <taxon>Sternorrhyncha</taxon>
        <taxon>Aphidomorpha</taxon>
        <taxon>Aphidoidea</taxon>
        <taxon>Aphididae</taxon>
        <taxon>Aphidini</taxon>
        <taxon>Aphis</taxon>
        <taxon>Aphis</taxon>
    </lineage>
</organism>
<accession>A0A6G0ZK55</accession>
<dbReference type="Proteomes" id="UP000478052">
    <property type="component" value="Unassembled WGS sequence"/>
</dbReference>
<sequence length="183" mass="18751">MGLSAVSENQTAAIIAAMNATTAAAGYAKAIVSATQTYASGPPPVPGLHVASKDGSAIHRSLWNYIIPTDVTTNKSHKGDRGDDRDGSPDKDRGGGDRGRGPGSHRGRRDLGGRPDNDRGRSGLGGGPDDDHGGDRGGNSDDDHGGGYRGGKSDDDHERGDRGGAGPNNDRGNDQGNDANDNR</sequence>
<dbReference type="AlphaFoldDB" id="A0A6G0ZK55"/>
<feature type="region of interest" description="Disordered" evidence="1">
    <location>
        <begin position="72"/>
        <end position="183"/>
    </location>
</feature>
<protein>
    <submittedName>
        <fullName evidence="2">TATA-binding protein-associated factor 2N-like</fullName>
    </submittedName>
</protein>
<reference evidence="2 3" key="1">
    <citation type="submission" date="2019-08" db="EMBL/GenBank/DDBJ databases">
        <title>Whole genome of Aphis craccivora.</title>
        <authorList>
            <person name="Voronova N.V."/>
            <person name="Shulinski R.S."/>
            <person name="Bandarenka Y.V."/>
            <person name="Zhorov D.G."/>
            <person name="Warner D."/>
        </authorList>
    </citation>
    <scope>NUCLEOTIDE SEQUENCE [LARGE SCALE GENOMIC DNA]</scope>
    <source>
        <strain evidence="2">180601</strain>
        <tissue evidence="2">Whole Body</tissue>
    </source>
</reference>
<feature type="compositionally biased region" description="Basic and acidic residues" evidence="1">
    <location>
        <begin position="77"/>
        <end position="100"/>
    </location>
</feature>
<proteinExistence type="predicted"/>
<evidence type="ECO:0000313" key="3">
    <source>
        <dbReference type="Proteomes" id="UP000478052"/>
    </source>
</evidence>